<proteinExistence type="inferred from homology"/>
<evidence type="ECO:0000256" key="8">
    <source>
        <dbReference type="ARBA" id="ARBA00022842"/>
    </source>
</evidence>
<dbReference type="Gene3D" id="1.25.40.120">
    <property type="entry name" value="Protein prenylyltransferase"/>
    <property type="match status" value="1"/>
</dbReference>
<dbReference type="GO" id="GO:0004662">
    <property type="term" value="F:CAAX-protein geranylgeranyltransferase activity"/>
    <property type="evidence" value="ECO:0007669"/>
    <property type="project" value="UniProtKB-EC"/>
</dbReference>
<dbReference type="AlphaFoldDB" id="A0AAF3EFG4"/>
<dbReference type="WBParaSite" id="MBELARI_LOCUS14266">
    <property type="protein sequence ID" value="MBELARI_LOCUS14266"/>
    <property type="gene ID" value="MBELARI_LOCUS14266"/>
</dbReference>
<evidence type="ECO:0000313" key="15">
    <source>
        <dbReference type="WBParaSite" id="MBELARI_LOCUS1272"/>
    </source>
</evidence>
<evidence type="ECO:0000256" key="2">
    <source>
        <dbReference type="ARBA" id="ARBA00006734"/>
    </source>
</evidence>
<evidence type="ECO:0000256" key="3">
    <source>
        <dbReference type="ARBA" id="ARBA00012700"/>
    </source>
</evidence>
<accession>A0AAF3EFG4</accession>
<reference evidence="15 16" key="1">
    <citation type="submission" date="2024-02" db="UniProtKB">
        <authorList>
            <consortium name="WormBaseParasite"/>
        </authorList>
    </citation>
    <scope>IDENTIFICATION</scope>
</reference>
<evidence type="ECO:0000256" key="6">
    <source>
        <dbReference type="ARBA" id="ARBA00022679"/>
    </source>
</evidence>
<organism evidence="14 15">
    <name type="scientific">Mesorhabditis belari</name>
    <dbReference type="NCBI Taxonomy" id="2138241"/>
    <lineage>
        <taxon>Eukaryota</taxon>
        <taxon>Metazoa</taxon>
        <taxon>Ecdysozoa</taxon>
        <taxon>Nematoda</taxon>
        <taxon>Chromadorea</taxon>
        <taxon>Rhabditida</taxon>
        <taxon>Rhabditina</taxon>
        <taxon>Rhabditomorpha</taxon>
        <taxon>Rhabditoidea</taxon>
        <taxon>Rhabditidae</taxon>
        <taxon>Mesorhabditinae</taxon>
        <taxon>Mesorhabditis</taxon>
    </lineage>
</organism>
<evidence type="ECO:0000256" key="9">
    <source>
        <dbReference type="ARBA" id="ARBA00040965"/>
    </source>
</evidence>
<evidence type="ECO:0000256" key="11">
    <source>
        <dbReference type="ARBA" id="ARBA00042436"/>
    </source>
</evidence>
<dbReference type="WBParaSite" id="MBELARI_LOCUS1272">
    <property type="protein sequence ID" value="MBELARI_LOCUS1272"/>
    <property type="gene ID" value="MBELARI_LOCUS1272"/>
</dbReference>
<evidence type="ECO:0000256" key="4">
    <source>
        <dbReference type="ARBA" id="ARBA00012702"/>
    </source>
</evidence>
<keyword evidence="6" id="KW-0808">Transferase</keyword>
<sequence length="327" mass="38636">MSEGTEVKSSPFYRDRDDWADITPILPTPEENTIVRIDAGEAFVDAFSYLRAVLQKKEISERCFQLTNDCIQLNAANYTVWQYRRDLLKALGHDLKAELRFIGDIIMENPKNYQVWHHRRTLVEWIGNPGDELDFTAAVFDDEPKNYHGWQHRQWVVRHFHLVGQREIDYTTKLLLEDSYNNSAWNYRYFILQLWEKIDHKETLDIEINFCKQIAGKLTHNESVWNYLAGLLISGGLISRPDVIEWAEKLYSETENRAHYLVSFLLDIEMEKIEEGLDGGLIHVTRAKQFCKELEEIDPVRTNFWRYQQALAENKHEKQILHAQQHP</sequence>
<evidence type="ECO:0000256" key="7">
    <source>
        <dbReference type="ARBA" id="ARBA00022737"/>
    </source>
</evidence>
<comment type="similarity">
    <text evidence="2">Belongs to the protein prenyltransferase subunit alpha family.</text>
</comment>
<evidence type="ECO:0000256" key="10">
    <source>
        <dbReference type="ARBA" id="ARBA00041392"/>
    </source>
</evidence>
<dbReference type="Pfam" id="PF01239">
    <property type="entry name" value="PPTA"/>
    <property type="match status" value="4"/>
</dbReference>
<dbReference type="PANTHER" id="PTHR11129">
    <property type="entry name" value="PROTEIN FARNESYLTRANSFERASE ALPHA SUBUNIT/RAB GERANYLGERANYL TRANSFERASE ALPHA SUBUNIT"/>
    <property type="match status" value="1"/>
</dbReference>
<evidence type="ECO:0000256" key="5">
    <source>
        <dbReference type="ARBA" id="ARBA00022602"/>
    </source>
</evidence>
<dbReference type="GO" id="GO:0005965">
    <property type="term" value="C:protein farnesyltransferase complex"/>
    <property type="evidence" value="ECO:0007669"/>
    <property type="project" value="TreeGrafter"/>
</dbReference>
<dbReference type="SUPFAM" id="SSF48439">
    <property type="entry name" value="Protein prenylyltransferase"/>
    <property type="match status" value="1"/>
</dbReference>
<dbReference type="PANTHER" id="PTHR11129:SF1">
    <property type="entry name" value="PROTEIN FARNESYLTRANSFERASE_GERANYLGERANYLTRANSFERASE TYPE-1 SUBUNIT ALPHA"/>
    <property type="match status" value="1"/>
</dbReference>
<evidence type="ECO:0000313" key="14">
    <source>
        <dbReference type="Proteomes" id="UP000887575"/>
    </source>
</evidence>
<evidence type="ECO:0000256" key="1">
    <source>
        <dbReference type="ARBA" id="ARBA00001946"/>
    </source>
</evidence>
<keyword evidence="7" id="KW-0677">Repeat</keyword>
<evidence type="ECO:0000256" key="13">
    <source>
        <dbReference type="ARBA" id="ARBA00043219"/>
    </source>
</evidence>
<evidence type="ECO:0000256" key="12">
    <source>
        <dbReference type="ARBA" id="ARBA00043086"/>
    </source>
</evidence>
<protein>
    <recommendedName>
        <fullName evidence="9">Protein farnesyltransferase/geranylgeranyltransferase type-1 subunit alpha</fullName>
        <ecNumber evidence="4">2.5.1.58</ecNumber>
        <ecNumber evidence="3">2.5.1.59</ecNumber>
    </recommendedName>
    <alternativeName>
        <fullName evidence="12">CAAX farnesyltransferase subunit alpha</fullName>
    </alternativeName>
    <alternativeName>
        <fullName evidence="11">FTase-alpha</fullName>
    </alternativeName>
    <alternativeName>
        <fullName evidence="10">Ras proteins prenyltransferase subunit alpha</fullName>
    </alternativeName>
    <alternativeName>
        <fullName evidence="13">Type I protein geranyl-geranyltransferase subunit alpha</fullName>
    </alternativeName>
</protein>
<dbReference type="PROSITE" id="PS51147">
    <property type="entry name" value="PFTA"/>
    <property type="match status" value="5"/>
</dbReference>
<name>A0AAF3EFG4_9BILA</name>
<dbReference type="EC" id="2.5.1.59" evidence="3"/>
<dbReference type="GO" id="GO:0004660">
    <property type="term" value="F:protein farnesyltransferase activity"/>
    <property type="evidence" value="ECO:0007669"/>
    <property type="project" value="UniProtKB-EC"/>
</dbReference>
<keyword evidence="5" id="KW-0637">Prenyltransferase</keyword>
<evidence type="ECO:0000313" key="16">
    <source>
        <dbReference type="WBParaSite" id="MBELARI_LOCUS14266"/>
    </source>
</evidence>
<keyword evidence="8" id="KW-0460">Magnesium</keyword>
<dbReference type="Proteomes" id="UP000887575">
    <property type="component" value="Unassembled WGS sequence"/>
</dbReference>
<comment type="cofactor">
    <cofactor evidence="1">
        <name>Mg(2+)</name>
        <dbReference type="ChEBI" id="CHEBI:18420"/>
    </cofactor>
</comment>
<keyword evidence="14" id="KW-1185">Reference proteome</keyword>
<dbReference type="InterPro" id="IPR002088">
    <property type="entry name" value="Prenyl_trans_a"/>
</dbReference>
<dbReference type="GO" id="GO:0005953">
    <property type="term" value="C:CAAX-protein geranylgeranyltransferase complex"/>
    <property type="evidence" value="ECO:0007669"/>
    <property type="project" value="TreeGrafter"/>
</dbReference>
<dbReference type="EC" id="2.5.1.58" evidence="4"/>